<dbReference type="Pfam" id="PF04545">
    <property type="entry name" value="Sigma70_r4"/>
    <property type="match status" value="1"/>
</dbReference>
<dbReference type="InterPro" id="IPR007627">
    <property type="entry name" value="RNA_pol_sigma70_r2"/>
</dbReference>
<dbReference type="PANTHER" id="PTHR30376">
    <property type="entry name" value="SIGMA FACTOR RPOH HEAT SHOCK RELATED"/>
    <property type="match status" value="1"/>
</dbReference>
<dbReference type="InterPro" id="IPR050813">
    <property type="entry name" value="Sigma-70_Factor"/>
</dbReference>
<comment type="similarity">
    <text evidence="1">Belongs to the sigma-70 factor family.</text>
</comment>
<gene>
    <name evidence="8" type="ORF">H7965_29245</name>
</gene>
<feature type="domain" description="RNA polymerase sigma-70 region 2" evidence="6">
    <location>
        <begin position="46"/>
        <end position="106"/>
    </location>
</feature>
<proteinExistence type="inferred from homology"/>
<dbReference type="InterPro" id="IPR013325">
    <property type="entry name" value="RNA_pol_sigma_r2"/>
</dbReference>
<dbReference type="Proteomes" id="UP000600101">
    <property type="component" value="Unassembled WGS sequence"/>
</dbReference>
<evidence type="ECO:0000313" key="9">
    <source>
        <dbReference type="Proteomes" id="UP000600101"/>
    </source>
</evidence>
<keyword evidence="5" id="KW-0804">Transcription</keyword>
<name>A0A9X0R5G8_9PROT</name>
<dbReference type="RefSeq" id="WP_186774012.1">
    <property type="nucleotide sequence ID" value="NZ_JACOMF010000163.1"/>
</dbReference>
<evidence type="ECO:0000313" key="8">
    <source>
        <dbReference type="EMBL" id="MBC4019298.1"/>
    </source>
</evidence>
<dbReference type="AlphaFoldDB" id="A0A9X0R5G8"/>
<keyword evidence="4" id="KW-0238">DNA-binding</keyword>
<reference evidence="8" key="1">
    <citation type="submission" date="2020-08" db="EMBL/GenBank/DDBJ databases">
        <authorList>
            <person name="Hu Y."/>
            <person name="Nguyen S.V."/>
            <person name="Li F."/>
            <person name="Fanning S."/>
        </authorList>
    </citation>
    <scope>NUCLEOTIDE SEQUENCE</scope>
    <source>
        <strain evidence="8">SYSU D8009</strain>
    </source>
</reference>
<keyword evidence="3" id="KW-0731">Sigma factor</keyword>
<keyword evidence="2" id="KW-0805">Transcription regulation</keyword>
<comment type="caution">
    <text evidence="8">The sequence shown here is derived from an EMBL/GenBank/DDBJ whole genome shotgun (WGS) entry which is preliminary data.</text>
</comment>
<accession>A0A9X0R5G8</accession>
<evidence type="ECO:0000256" key="3">
    <source>
        <dbReference type="ARBA" id="ARBA00023082"/>
    </source>
</evidence>
<dbReference type="GO" id="GO:0006352">
    <property type="term" value="P:DNA-templated transcription initiation"/>
    <property type="evidence" value="ECO:0007669"/>
    <property type="project" value="InterPro"/>
</dbReference>
<evidence type="ECO:0000259" key="6">
    <source>
        <dbReference type="Pfam" id="PF04542"/>
    </source>
</evidence>
<organism evidence="8 9">
    <name type="scientific">Siccirubricoccus deserti</name>
    <dbReference type="NCBI Taxonomy" id="2013562"/>
    <lineage>
        <taxon>Bacteria</taxon>
        <taxon>Pseudomonadati</taxon>
        <taxon>Pseudomonadota</taxon>
        <taxon>Alphaproteobacteria</taxon>
        <taxon>Acetobacterales</taxon>
        <taxon>Roseomonadaceae</taxon>
        <taxon>Siccirubricoccus</taxon>
    </lineage>
</organism>
<evidence type="ECO:0000256" key="5">
    <source>
        <dbReference type="ARBA" id="ARBA00023163"/>
    </source>
</evidence>
<dbReference type="Pfam" id="PF04542">
    <property type="entry name" value="Sigma70_r2"/>
    <property type="match status" value="1"/>
</dbReference>
<keyword evidence="9" id="KW-1185">Reference proteome</keyword>
<feature type="domain" description="RNA polymerase sigma-70 region 4" evidence="7">
    <location>
        <begin position="226"/>
        <end position="278"/>
    </location>
</feature>
<dbReference type="SUPFAM" id="SSF88946">
    <property type="entry name" value="Sigma2 domain of RNA polymerase sigma factors"/>
    <property type="match status" value="1"/>
</dbReference>
<dbReference type="CDD" id="cd06171">
    <property type="entry name" value="Sigma70_r4"/>
    <property type="match status" value="1"/>
</dbReference>
<dbReference type="GO" id="GO:0003677">
    <property type="term" value="F:DNA binding"/>
    <property type="evidence" value="ECO:0007669"/>
    <property type="project" value="UniProtKB-KW"/>
</dbReference>
<dbReference type="Gene3D" id="1.20.120.1810">
    <property type="match status" value="1"/>
</dbReference>
<dbReference type="InterPro" id="IPR000943">
    <property type="entry name" value="RNA_pol_sigma70"/>
</dbReference>
<dbReference type="SUPFAM" id="SSF88659">
    <property type="entry name" value="Sigma3 and sigma4 domains of RNA polymerase sigma factors"/>
    <property type="match status" value="1"/>
</dbReference>
<dbReference type="InterPro" id="IPR036388">
    <property type="entry name" value="WH-like_DNA-bd_sf"/>
</dbReference>
<dbReference type="PRINTS" id="PR00046">
    <property type="entry name" value="SIGMA70FCT"/>
</dbReference>
<protein>
    <submittedName>
        <fullName evidence="8">Sigma-70 family RNA polymerase sigma factor</fullName>
    </submittedName>
</protein>
<evidence type="ECO:0000256" key="1">
    <source>
        <dbReference type="ARBA" id="ARBA00007788"/>
    </source>
</evidence>
<evidence type="ECO:0000259" key="7">
    <source>
        <dbReference type="Pfam" id="PF04545"/>
    </source>
</evidence>
<dbReference type="Gene3D" id="1.10.10.10">
    <property type="entry name" value="Winged helix-like DNA-binding domain superfamily/Winged helix DNA-binding domain"/>
    <property type="match status" value="1"/>
</dbReference>
<dbReference type="InterPro" id="IPR014284">
    <property type="entry name" value="RNA_pol_sigma-70_dom"/>
</dbReference>
<dbReference type="EMBL" id="JACOMF010000163">
    <property type="protein sequence ID" value="MBC4019298.1"/>
    <property type="molecule type" value="Genomic_DNA"/>
</dbReference>
<sequence>MHSESLQQANFLRSLMRSPLLDKDEEANLMQAWKERGCILSRNRIFQAYSKLCVAWARKYRSSGVAEEDLVQQGMIGLASALDRYELGKGASFGYFAAFRVRAAIQVYVVQAMSTVSYKRGGRHKSLVFSLRRFSRDCQAKAYAEGREITLYEVHQKAAEAFGVPLADVERLWVILAGKDEYLSNPIGEGSTTVADTIADESTPDLDELLDCRFSQVELSQRLEDALTALPERTREIVRRRWLSLEGHTPRLDDLAADYQVSRERIRQIEADGLRRLRVHMKQRATTASQEQIKRNFETGKLSVPPPRASSHRTIQAAAIAL</sequence>
<dbReference type="PANTHER" id="PTHR30376:SF3">
    <property type="entry name" value="RNA POLYMERASE SIGMA FACTOR RPOH"/>
    <property type="match status" value="1"/>
</dbReference>
<dbReference type="InterPro" id="IPR007630">
    <property type="entry name" value="RNA_pol_sigma70_r4"/>
</dbReference>
<dbReference type="NCBIfam" id="TIGR02937">
    <property type="entry name" value="sigma70-ECF"/>
    <property type="match status" value="1"/>
</dbReference>
<evidence type="ECO:0000256" key="2">
    <source>
        <dbReference type="ARBA" id="ARBA00023015"/>
    </source>
</evidence>
<evidence type="ECO:0000256" key="4">
    <source>
        <dbReference type="ARBA" id="ARBA00023125"/>
    </source>
</evidence>
<dbReference type="InterPro" id="IPR013324">
    <property type="entry name" value="RNA_pol_sigma_r3/r4-like"/>
</dbReference>
<dbReference type="GO" id="GO:0016987">
    <property type="term" value="F:sigma factor activity"/>
    <property type="evidence" value="ECO:0007669"/>
    <property type="project" value="UniProtKB-KW"/>
</dbReference>